<feature type="compositionally biased region" description="Low complexity" evidence="1">
    <location>
        <begin position="137"/>
        <end position="150"/>
    </location>
</feature>
<evidence type="ECO:0000256" key="1">
    <source>
        <dbReference type="SAM" id="MobiDB-lite"/>
    </source>
</evidence>
<feature type="compositionally biased region" description="Basic residues" evidence="1">
    <location>
        <begin position="260"/>
        <end position="272"/>
    </location>
</feature>
<feature type="compositionally biased region" description="Acidic residues" evidence="1">
    <location>
        <begin position="639"/>
        <end position="651"/>
    </location>
</feature>
<feature type="region of interest" description="Disordered" evidence="1">
    <location>
        <begin position="604"/>
        <end position="915"/>
    </location>
</feature>
<feature type="compositionally biased region" description="Polar residues" evidence="1">
    <location>
        <begin position="163"/>
        <end position="172"/>
    </location>
</feature>
<dbReference type="VEuPathDB" id="TrichDB:TVAG_115640"/>
<feature type="compositionally biased region" description="Acidic residues" evidence="1">
    <location>
        <begin position="437"/>
        <end position="454"/>
    </location>
</feature>
<feature type="compositionally biased region" description="Polar residues" evidence="1">
    <location>
        <begin position="606"/>
        <end position="617"/>
    </location>
</feature>
<feature type="compositionally biased region" description="Basic and acidic residues" evidence="1">
    <location>
        <begin position="800"/>
        <end position="854"/>
    </location>
</feature>
<evidence type="ECO:0000313" key="3">
    <source>
        <dbReference type="Proteomes" id="UP000001542"/>
    </source>
</evidence>
<feature type="compositionally biased region" description="Basic and acidic residues" evidence="1">
    <location>
        <begin position="734"/>
        <end position="747"/>
    </location>
</feature>
<dbReference type="EMBL" id="DS113387">
    <property type="protein sequence ID" value="EAY08005.1"/>
    <property type="molecule type" value="Genomic_DNA"/>
</dbReference>
<feature type="region of interest" description="Disordered" evidence="1">
    <location>
        <begin position="344"/>
        <end position="522"/>
    </location>
</feature>
<feature type="compositionally biased region" description="Polar residues" evidence="1">
    <location>
        <begin position="61"/>
        <end position="83"/>
    </location>
</feature>
<evidence type="ECO:0000313" key="2">
    <source>
        <dbReference type="EMBL" id="EAY08005.1"/>
    </source>
</evidence>
<feature type="compositionally biased region" description="Acidic residues" evidence="1">
    <location>
        <begin position="723"/>
        <end position="733"/>
    </location>
</feature>
<feature type="compositionally biased region" description="Basic and acidic residues" evidence="1">
    <location>
        <begin position="419"/>
        <end position="429"/>
    </location>
</feature>
<feature type="compositionally biased region" description="Polar residues" evidence="1">
    <location>
        <begin position="109"/>
        <end position="126"/>
    </location>
</feature>
<feature type="compositionally biased region" description="Acidic residues" evidence="1">
    <location>
        <begin position="702"/>
        <end position="716"/>
    </location>
</feature>
<name>A2EH37_TRIV3</name>
<organism evidence="2 3">
    <name type="scientific">Trichomonas vaginalis (strain ATCC PRA-98 / G3)</name>
    <dbReference type="NCBI Taxonomy" id="412133"/>
    <lineage>
        <taxon>Eukaryota</taxon>
        <taxon>Metamonada</taxon>
        <taxon>Parabasalia</taxon>
        <taxon>Trichomonadida</taxon>
        <taxon>Trichomonadidae</taxon>
        <taxon>Trichomonas</taxon>
    </lineage>
</organism>
<feature type="compositionally biased region" description="Low complexity" evidence="1">
    <location>
        <begin position="377"/>
        <end position="395"/>
    </location>
</feature>
<sequence>MKHSHKSHSSHHNASSLSHTTRNSSHSTSQTRSTKKPWPQPQYPIGSPNRAAQMGFPLRLSNGSPLYTSQIQNSVDQRSTMTHSEPRSQIKFPPKGPWPQAKYPLGSPNRYSQMGTPTKFDSSQYLLDSRTFEPIQNSVNRSRSQNSKSRAYSYEEEEYYEEPQNSRVSTKQFEPPQPHKYSYLNNPDQKRLNNKISKILNTQLDEETDSVFGSDQIAPPTRYNHNKYVDLGLDSDQNPDLPQEKPKVVRQRSVPSERKHSSRHHSSHRRSKPKDIITESEASEVAADIQNRLSVIKDHLDYCIGVSQNVFQPIEEDYQNYSQNLSPQLRSRMPKSRAIELAQDEKLKKAAQRVLNDKSDLDENEEEEIKPKPQKPAPKASRQTSQSKKQQSPAQKPEERQIPKETFQKQPNQPPKQPIQEEIKQEKPKQPQYAVENVEEEDINEEELPESLSDEELHQIEDVVDAGGKNNLKDDINESDFDSPIPPPTPTDPIGSPAIKNPSPRIRNSPNKSFHDSDSDSDLLPLFVPPVADEFEPQPISVLLARAKLESDESDIDVDEIMRKVNNSEFENDKLPKTANLSSLNLIGLNSFKVDDDDDILMHGNISLSEQQPSSGHASPFPKTKMFSFHQNTEISANLEEEEEEEDDDEFAQLLSQKRDAGLKSPVAEEESEPEIGFSPIKTPPISDESLIKRLEKKVEEVIEEEDEENPPENENENNNFQENDENDEDDEDFKNLKDDDQEKNQEVDNEGWGQPEEEDQPFTEELNQKIKQIMSFSDADDEKPKEEAVIETPNEDPIDSQKEEVPSTTENETKPEPVVEQKEEVPPTTEKIEEQIPQKEEVPSTMETEKVTENIETPEPIEEKKEEVPSTIEPEKVPENDETTPKERDVKLDQEIPVEQVSTPDDNKVGENSINVGDSIVFTAPPDEEEDENLVDDLDDLLGKVGVGANEGIPSDDDI</sequence>
<feature type="compositionally biased region" description="Basic and acidic residues" evidence="1">
    <location>
        <begin position="862"/>
        <end position="895"/>
    </location>
</feature>
<feature type="compositionally biased region" description="Basic residues" evidence="1">
    <location>
        <begin position="1"/>
        <end position="11"/>
    </location>
</feature>
<proteinExistence type="predicted"/>
<feature type="compositionally biased region" description="Polar residues" evidence="1">
    <location>
        <begin position="901"/>
        <end position="915"/>
    </location>
</feature>
<gene>
    <name evidence="2" type="ORF">TVAG_115640</name>
</gene>
<reference evidence="2" key="1">
    <citation type="submission" date="2006-10" db="EMBL/GenBank/DDBJ databases">
        <authorList>
            <person name="Amadeo P."/>
            <person name="Zhao Q."/>
            <person name="Wortman J."/>
            <person name="Fraser-Liggett C."/>
            <person name="Carlton J."/>
        </authorList>
    </citation>
    <scope>NUCLEOTIDE SEQUENCE</scope>
    <source>
        <strain evidence="2">G3</strain>
    </source>
</reference>
<dbReference type="KEGG" id="tva:4765901"/>
<keyword evidence="3" id="KW-1185">Reference proteome</keyword>
<feature type="compositionally biased region" description="Low complexity" evidence="1">
    <location>
        <begin position="12"/>
        <end position="32"/>
    </location>
</feature>
<feature type="compositionally biased region" description="Basic and acidic residues" evidence="1">
    <location>
        <begin position="396"/>
        <end position="407"/>
    </location>
</feature>
<reference evidence="2" key="2">
    <citation type="journal article" date="2007" name="Science">
        <title>Draft genome sequence of the sexually transmitted pathogen Trichomonas vaginalis.</title>
        <authorList>
            <person name="Carlton J.M."/>
            <person name="Hirt R.P."/>
            <person name="Silva J.C."/>
            <person name="Delcher A.L."/>
            <person name="Schatz M."/>
            <person name="Zhao Q."/>
            <person name="Wortman J.R."/>
            <person name="Bidwell S.L."/>
            <person name="Alsmark U.C.M."/>
            <person name="Besteiro S."/>
            <person name="Sicheritz-Ponten T."/>
            <person name="Noel C.J."/>
            <person name="Dacks J.B."/>
            <person name="Foster P.G."/>
            <person name="Simillion C."/>
            <person name="Van de Peer Y."/>
            <person name="Miranda-Saavedra D."/>
            <person name="Barton G.J."/>
            <person name="Westrop G.D."/>
            <person name="Mueller S."/>
            <person name="Dessi D."/>
            <person name="Fiori P.L."/>
            <person name="Ren Q."/>
            <person name="Paulsen I."/>
            <person name="Zhang H."/>
            <person name="Bastida-Corcuera F.D."/>
            <person name="Simoes-Barbosa A."/>
            <person name="Brown M.T."/>
            <person name="Hayes R.D."/>
            <person name="Mukherjee M."/>
            <person name="Okumura C.Y."/>
            <person name="Schneider R."/>
            <person name="Smith A.J."/>
            <person name="Vanacova S."/>
            <person name="Villalvazo M."/>
            <person name="Haas B.J."/>
            <person name="Pertea M."/>
            <person name="Feldblyum T.V."/>
            <person name="Utterback T.R."/>
            <person name="Shu C.L."/>
            <person name="Osoegawa K."/>
            <person name="de Jong P.J."/>
            <person name="Hrdy I."/>
            <person name="Horvathova L."/>
            <person name="Zubacova Z."/>
            <person name="Dolezal P."/>
            <person name="Malik S.B."/>
            <person name="Logsdon J.M. Jr."/>
            <person name="Henze K."/>
            <person name="Gupta A."/>
            <person name="Wang C.C."/>
            <person name="Dunne R.L."/>
            <person name="Upcroft J.A."/>
            <person name="Upcroft P."/>
            <person name="White O."/>
            <person name="Salzberg S.L."/>
            <person name="Tang P."/>
            <person name="Chiu C.-H."/>
            <person name="Lee Y.-S."/>
            <person name="Embley T.M."/>
            <person name="Coombs G.H."/>
            <person name="Mottram J.C."/>
            <person name="Tachezy J."/>
            <person name="Fraser-Liggett C.M."/>
            <person name="Johnson P.J."/>
        </authorList>
    </citation>
    <scope>NUCLEOTIDE SEQUENCE [LARGE SCALE GENOMIC DNA]</scope>
    <source>
        <strain evidence="2">G3</strain>
    </source>
</reference>
<protein>
    <submittedName>
        <fullName evidence="2">Uncharacterized protein</fullName>
    </submittedName>
</protein>
<feature type="compositionally biased region" description="Basic and acidic residues" evidence="1">
    <location>
        <begin position="690"/>
        <end position="701"/>
    </location>
</feature>
<dbReference type="InParanoid" id="A2EH37"/>
<feature type="region of interest" description="Disordered" evidence="1">
    <location>
        <begin position="207"/>
        <end position="281"/>
    </location>
</feature>
<dbReference type="VEuPathDB" id="TrichDB:TVAGG3_0439900"/>
<dbReference type="RefSeq" id="XP_001320228.1">
    <property type="nucleotide sequence ID" value="XM_001320193.1"/>
</dbReference>
<feature type="region of interest" description="Disordered" evidence="1">
    <location>
        <begin position="1"/>
        <end position="189"/>
    </location>
</feature>
<dbReference type="Proteomes" id="UP000001542">
    <property type="component" value="Unassembled WGS sequence"/>
</dbReference>
<dbReference type="AlphaFoldDB" id="A2EH37"/>
<accession>A2EH37</accession>